<dbReference type="Pfam" id="PF11162">
    <property type="entry name" value="DUF2946"/>
    <property type="match status" value="1"/>
</dbReference>
<sequence length="114" mass="12287">MRLLAILLLMQWAGAVVPHARAMERAASAQRVELCTHDGQRSILLDENGKPVQPAPATDCCSLCQWAMGDAPPGPAMVIRAITFLLAAEPFRHPGLPHSPPRSPPHQPRAPPHA</sequence>
<evidence type="ECO:0000256" key="1">
    <source>
        <dbReference type="SAM" id="MobiDB-lite"/>
    </source>
</evidence>
<dbReference type="RefSeq" id="WP_257716316.1">
    <property type="nucleotide sequence ID" value="NZ_JANJOU010000008.1"/>
</dbReference>
<evidence type="ECO:0008006" key="5">
    <source>
        <dbReference type="Google" id="ProtNLM"/>
    </source>
</evidence>
<feature type="signal peptide" evidence="2">
    <location>
        <begin position="1"/>
        <end position="22"/>
    </location>
</feature>
<dbReference type="Proteomes" id="UP001524642">
    <property type="component" value="Unassembled WGS sequence"/>
</dbReference>
<evidence type="ECO:0000256" key="2">
    <source>
        <dbReference type="SAM" id="SignalP"/>
    </source>
</evidence>
<proteinExistence type="predicted"/>
<keyword evidence="2" id="KW-0732">Signal</keyword>
<feature type="compositionally biased region" description="Pro residues" evidence="1">
    <location>
        <begin position="97"/>
        <end position="114"/>
    </location>
</feature>
<feature type="region of interest" description="Disordered" evidence="1">
    <location>
        <begin position="93"/>
        <end position="114"/>
    </location>
</feature>
<evidence type="ECO:0000313" key="3">
    <source>
        <dbReference type="EMBL" id="MCR0982648.1"/>
    </source>
</evidence>
<name>A0ABT1X3H1_9PROT</name>
<keyword evidence="4" id="KW-1185">Reference proteome</keyword>
<protein>
    <recommendedName>
        <fullName evidence="5">DUF2946 domain-containing protein</fullName>
    </recommendedName>
</protein>
<comment type="caution">
    <text evidence="3">The sequence shown here is derived from an EMBL/GenBank/DDBJ whole genome shotgun (WGS) entry which is preliminary data.</text>
</comment>
<feature type="chain" id="PRO_5045248726" description="DUF2946 domain-containing protein" evidence="2">
    <location>
        <begin position="23"/>
        <end position="114"/>
    </location>
</feature>
<dbReference type="EMBL" id="JANJOU010000008">
    <property type="protein sequence ID" value="MCR0982648.1"/>
    <property type="molecule type" value="Genomic_DNA"/>
</dbReference>
<accession>A0ABT1X3H1</accession>
<dbReference type="InterPro" id="IPR021333">
    <property type="entry name" value="DUF2946"/>
</dbReference>
<reference evidence="3 4" key="1">
    <citation type="submission" date="2022-06" db="EMBL/GenBank/DDBJ databases">
        <title>Roseomonas CN29.</title>
        <authorList>
            <person name="Cheng Y."/>
            <person name="He X."/>
        </authorList>
    </citation>
    <scope>NUCLEOTIDE SEQUENCE [LARGE SCALE GENOMIC DNA]</scope>
    <source>
        <strain evidence="3 4">CN29</strain>
    </source>
</reference>
<gene>
    <name evidence="3" type="ORF">NRP21_11365</name>
</gene>
<evidence type="ECO:0000313" key="4">
    <source>
        <dbReference type="Proteomes" id="UP001524642"/>
    </source>
</evidence>
<organism evidence="3 4">
    <name type="scientific">Roseomonas populi</name>
    <dbReference type="NCBI Taxonomy" id="3121582"/>
    <lineage>
        <taxon>Bacteria</taxon>
        <taxon>Pseudomonadati</taxon>
        <taxon>Pseudomonadota</taxon>
        <taxon>Alphaproteobacteria</taxon>
        <taxon>Acetobacterales</taxon>
        <taxon>Roseomonadaceae</taxon>
        <taxon>Roseomonas</taxon>
    </lineage>
</organism>